<dbReference type="RefSeq" id="WP_167627622.1">
    <property type="nucleotide sequence ID" value="NZ_FNHS01000002.1"/>
</dbReference>
<dbReference type="EMBL" id="FNHS01000002">
    <property type="protein sequence ID" value="SDM52680.1"/>
    <property type="molecule type" value="Genomic_DNA"/>
</dbReference>
<accession>A0A1G9TY33</accession>
<sequence length="198" mass="20968">MADDDYPPDSICVLAGLQHRDPGVTIGTGPEHWWASIDGLAPEPVGLWRDAGAEQDPRQPWGVARLGCEGVIWPDRVCLIARAIPPGGRISLRADDLTDEEMFGIMASRPSGPGYELDDLPDDEVRYPSEDGPGASGPRVELAVRVMVGTERSTVIVVDAVTGRAVANEVVSHGDEARAAAAAVERAVQVDASDQPPS</sequence>
<keyword evidence="2" id="KW-1185">Reference proteome</keyword>
<gene>
    <name evidence="1" type="ORF">SAMN05216360_102345</name>
</gene>
<evidence type="ECO:0000313" key="1">
    <source>
        <dbReference type="EMBL" id="SDM52680.1"/>
    </source>
</evidence>
<dbReference type="Proteomes" id="UP000198704">
    <property type="component" value="Unassembled WGS sequence"/>
</dbReference>
<evidence type="ECO:0000313" key="2">
    <source>
        <dbReference type="Proteomes" id="UP000198704"/>
    </source>
</evidence>
<reference evidence="2" key="1">
    <citation type="submission" date="2016-10" db="EMBL/GenBank/DDBJ databases">
        <authorList>
            <person name="Varghese N."/>
            <person name="Submissions S."/>
        </authorList>
    </citation>
    <scope>NUCLEOTIDE SEQUENCE [LARGE SCALE GENOMIC DNA]</scope>
    <source>
        <strain evidence="2">BL47</strain>
    </source>
</reference>
<name>A0A1G9TY33_9HYPH</name>
<dbReference type="AlphaFoldDB" id="A0A1G9TY33"/>
<dbReference type="STRING" id="582672.SAMN05216360_102345"/>
<proteinExistence type="predicted"/>
<organism evidence="1 2">
    <name type="scientific">Methylobacterium phyllostachyos</name>
    <dbReference type="NCBI Taxonomy" id="582672"/>
    <lineage>
        <taxon>Bacteria</taxon>
        <taxon>Pseudomonadati</taxon>
        <taxon>Pseudomonadota</taxon>
        <taxon>Alphaproteobacteria</taxon>
        <taxon>Hyphomicrobiales</taxon>
        <taxon>Methylobacteriaceae</taxon>
        <taxon>Methylobacterium</taxon>
    </lineage>
</organism>
<protein>
    <submittedName>
        <fullName evidence="1">Uncharacterized protein</fullName>
    </submittedName>
</protein>